<dbReference type="Pfam" id="PF03372">
    <property type="entry name" value="Exo_endo_phos"/>
    <property type="match status" value="1"/>
</dbReference>
<dbReference type="GO" id="GO:0004519">
    <property type="term" value="F:endonuclease activity"/>
    <property type="evidence" value="ECO:0007669"/>
    <property type="project" value="UniProtKB-KW"/>
</dbReference>
<dbReference type="Proteomes" id="UP001464555">
    <property type="component" value="Unassembled WGS sequence"/>
</dbReference>
<dbReference type="InterPro" id="IPR036691">
    <property type="entry name" value="Endo/exonu/phosph_ase_sf"/>
</dbReference>
<keyword evidence="2" id="KW-0378">Hydrolase</keyword>
<evidence type="ECO:0000313" key="3">
    <source>
        <dbReference type="Proteomes" id="UP001464555"/>
    </source>
</evidence>
<protein>
    <submittedName>
        <fullName evidence="2">Endonuclease/exonuclease/phosphatase family protein</fullName>
    </submittedName>
</protein>
<reference evidence="2 3" key="1">
    <citation type="submission" date="2024-04" db="EMBL/GenBank/DDBJ databases">
        <title>Flavobacterium sp. DGU11 16S ribosomal RNA gene Genome sequencing and assembly.</title>
        <authorList>
            <person name="Park S."/>
        </authorList>
    </citation>
    <scope>NUCLEOTIDE SEQUENCE [LARGE SCALE GENOMIC DNA]</scope>
    <source>
        <strain evidence="2 3">DGU11</strain>
    </source>
</reference>
<organism evidence="2 3">
    <name type="scientific">Flavobacterium arundinis</name>
    <dbReference type="NCBI Taxonomy" id="3139143"/>
    <lineage>
        <taxon>Bacteria</taxon>
        <taxon>Pseudomonadati</taxon>
        <taxon>Bacteroidota</taxon>
        <taxon>Flavobacteriia</taxon>
        <taxon>Flavobacteriales</taxon>
        <taxon>Flavobacteriaceae</taxon>
        <taxon>Flavobacterium</taxon>
    </lineage>
</organism>
<sequence length="220" mass="25137">MKIATWNTERLKYHKQLEAIIKMLESIDADILVLTESDTRIVLSKKYKYSASTLKPNDAGLLKYAETERRVQVFSKYEIVNVFETYDPYTTCCAEIKTSLGNLQVYGTIIGVFGNREKSFRTDLATQAKDFRRLSANGNFCLAGDYNMTFSDNYYFTQQGRNILDEVFKETGIINCTAGLPEAVDHIAISKFFLKDTSYKTQEFNTDKKLSDHKGVCINI</sequence>
<proteinExistence type="predicted"/>
<evidence type="ECO:0000313" key="2">
    <source>
        <dbReference type="EMBL" id="MEL1244888.1"/>
    </source>
</evidence>
<keyword evidence="3" id="KW-1185">Reference proteome</keyword>
<dbReference type="Gene3D" id="3.60.10.10">
    <property type="entry name" value="Endonuclease/exonuclease/phosphatase"/>
    <property type="match status" value="1"/>
</dbReference>
<keyword evidence="2" id="KW-0255">Endonuclease</keyword>
<dbReference type="RefSeq" id="WP_341697201.1">
    <property type="nucleotide sequence ID" value="NZ_JBBYHR010000005.1"/>
</dbReference>
<feature type="domain" description="Endonuclease/exonuclease/phosphatase" evidence="1">
    <location>
        <begin position="4"/>
        <end position="213"/>
    </location>
</feature>
<keyword evidence="2" id="KW-0540">Nuclease</keyword>
<dbReference type="SUPFAM" id="SSF56219">
    <property type="entry name" value="DNase I-like"/>
    <property type="match status" value="1"/>
</dbReference>
<evidence type="ECO:0000259" key="1">
    <source>
        <dbReference type="Pfam" id="PF03372"/>
    </source>
</evidence>
<dbReference type="InterPro" id="IPR005135">
    <property type="entry name" value="Endo/exonuclease/phosphatase"/>
</dbReference>
<name>A0ABU9HXM0_9FLAO</name>
<accession>A0ABU9HXM0</accession>
<dbReference type="EMBL" id="JBBYHR010000005">
    <property type="protein sequence ID" value="MEL1244888.1"/>
    <property type="molecule type" value="Genomic_DNA"/>
</dbReference>
<gene>
    <name evidence="2" type="ORF">AAEO56_11490</name>
</gene>
<comment type="caution">
    <text evidence="2">The sequence shown here is derived from an EMBL/GenBank/DDBJ whole genome shotgun (WGS) entry which is preliminary data.</text>
</comment>